<name>A0ABY4J5B7_9MICO</name>
<evidence type="ECO:0000313" key="5">
    <source>
        <dbReference type="EMBL" id="UPL18803.1"/>
    </source>
</evidence>
<dbReference type="PROSITE" id="PS50043">
    <property type="entry name" value="HTH_LUXR_2"/>
    <property type="match status" value="1"/>
</dbReference>
<dbReference type="InterPro" id="IPR027417">
    <property type="entry name" value="P-loop_NTPase"/>
</dbReference>
<dbReference type="InterPro" id="IPR000792">
    <property type="entry name" value="Tscrpt_reg_LuxR_C"/>
</dbReference>
<evidence type="ECO:0000256" key="3">
    <source>
        <dbReference type="ARBA" id="ARBA00023163"/>
    </source>
</evidence>
<protein>
    <submittedName>
        <fullName evidence="5">LuxR C-terminal-related transcriptional regulator</fullName>
    </submittedName>
</protein>
<evidence type="ECO:0000259" key="4">
    <source>
        <dbReference type="PROSITE" id="PS50043"/>
    </source>
</evidence>
<dbReference type="InterPro" id="IPR016032">
    <property type="entry name" value="Sig_transdc_resp-reg_C-effctor"/>
</dbReference>
<keyword evidence="2" id="KW-0238">DNA-binding</keyword>
<gene>
    <name evidence="5" type="ORF">KV397_14065</name>
</gene>
<organism evidence="5 6">
    <name type="scientific">Microbacterium aurugineum</name>
    <dbReference type="NCBI Taxonomy" id="2851642"/>
    <lineage>
        <taxon>Bacteria</taxon>
        <taxon>Bacillati</taxon>
        <taxon>Actinomycetota</taxon>
        <taxon>Actinomycetes</taxon>
        <taxon>Micrococcales</taxon>
        <taxon>Microbacteriaceae</taxon>
        <taxon>Microbacterium</taxon>
    </lineage>
</organism>
<dbReference type="Pfam" id="PF00196">
    <property type="entry name" value="GerE"/>
    <property type="match status" value="1"/>
</dbReference>
<dbReference type="InterPro" id="IPR036388">
    <property type="entry name" value="WH-like_DNA-bd_sf"/>
</dbReference>
<dbReference type="PRINTS" id="PR00038">
    <property type="entry name" value="HTHLUXR"/>
</dbReference>
<sequence>MVIGRERPLAAAMDLLMAGVSVDIVGGRGSGRSTFLRALASRLEDREWTVVRARGIASLRQHSLGALHLAGFGTATGARPATLNETARALAERLRARTGVLLVDDWDDLDESSWGVVEYVRRDAGVPVVISRLQGLRARHTPTGLPASTLEPAYVIDIEPLRFDEMESVLREHLDAPVEAGTMSRLFAKSGGNVGLLLTLVDASIREQRMSRRSTGEWEASRDLWSGALRAVLEAHLEGFEDHTRDALEIIAVVGVADLETVRKLVPWEILELLEERGTIAIVPSAGRRLVTVVPPLLVEYFRHEPLATRRTRLIELVEDKLGAGLGEQESEPDEPRRSISSVDDALFVRLLQERARTLRLVTAAEWAVNPSPAAAVRYATALMHASTETVRSTVEGIIDTVDPSLGDGASLAEFVVLRAQWRAYVAGELDEALAQLRRDAADLSLGPYRRLLDAAQVRLLVNLREVPQDFTSKLEVEDDLPGPVKITLWETQMLVLVCLGRFDDARRVFAEVSTLDDGHASHLSRALMGLALLGAGRHREGMDFLGRGFDEAHGYLDVDALRTFGAALALGHMLAGDYTAADDVLETLHSAGDPAVYPPGIPLALLSISAVINIRRGKVSAGERFAAEIEKLEYPDGPLPGQSRAWPRAQLLAFEGDLTRAGEVLWSSGTDLWNRNARYAGVTELLSSLELVPSPERLADVRQKLRDLPDARSLAAYADFVAAGVAGDPAAMLASVDVLEDRGLTGLALSACKLAATAFAKAADPEREAAARAREERFRTDLAGRQIDTARFAATATALTEREKEVGRLAAEGLTNPEIAIRLVLSVRTVESHIHRLLRKLDLQGRQGLSNHLEALR</sequence>
<evidence type="ECO:0000313" key="6">
    <source>
        <dbReference type="Proteomes" id="UP000830631"/>
    </source>
</evidence>
<keyword evidence="6" id="KW-1185">Reference proteome</keyword>
<evidence type="ECO:0000256" key="2">
    <source>
        <dbReference type="ARBA" id="ARBA00023125"/>
    </source>
</evidence>
<keyword evidence="1" id="KW-0805">Transcription regulation</keyword>
<accession>A0ABY4J5B7</accession>
<dbReference type="PANTHER" id="PTHR44688:SF16">
    <property type="entry name" value="DNA-BINDING TRANSCRIPTIONAL ACTIVATOR DEVR_DOSR"/>
    <property type="match status" value="1"/>
</dbReference>
<dbReference type="CDD" id="cd06170">
    <property type="entry name" value="LuxR_C_like"/>
    <property type="match status" value="1"/>
</dbReference>
<dbReference type="PANTHER" id="PTHR44688">
    <property type="entry name" value="DNA-BINDING TRANSCRIPTIONAL ACTIVATOR DEVR_DOSR"/>
    <property type="match status" value="1"/>
</dbReference>
<dbReference type="EMBL" id="CP078078">
    <property type="protein sequence ID" value="UPL18803.1"/>
    <property type="molecule type" value="Genomic_DNA"/>
</dbReference>
<dbReference type="RefSeq" id="WP_261811529.1">
    <property type="nucleotide sequence ID" value="NZ_CP078078.1"/>
</dbReference>
<dbReference type="PROSITE" id="PS00622">
    <property type="entry name" value="HTH_LUXR_1"/>
    <property type="match status" value="1"/>
</dbReference>
<dbReference type="Proteomes" id="UP000830631">
    <property type="component" value="Chromosome"/>
</dbReference>
<dbReference type="Gene3D" id="1.10.10.10">
    <property type="entry name" value="Winged helix-like DNA-binding domain superfamily/Winged helix DNA-binding domain"/>
    <property type="match status" value="1"/>
</dbReference>
<reference evidence="5 6" key="1">
    <citation type="submission" date="2021-06" db="EMBL/GenBank/DDBJ databases">
        <title>Genome-based taxonomic framework of Microbacterium strains isolated from marine environment, the description of four new species and reclassification of four preexisting species.</title>
        <authorList>
            <person name="Lee S.D."/>
            <person name="Kim S.-M."/>
            <person name="Byeon Y.-S."/>
            <person name="Yang H.L."/>
            <person name="Kim I.S."/>
        </authorList>
    </citation>
    <scope>NUCLEOTIDE SEQUENCE [LARGE SCALE GENOMIC DNA]</scope>
    <source>
        <strain evidence="5 6">KSW4-10</strain>
    </source>
</reference>
<evidence type="ECO:0000256" key="1">
    <source>
        <dbReference type="ARBA" id="ARBA00023015"/>
    </source>
</evidence>
<feature type="domain" description="HTH luxR-type" evidence="4">
    <location>
        <begin position="793"/>
        <end position="858"/>
    </location>
</feature>
<dbReference type="SUPFAM" id="SSF52540">
    <property type="entry name" value="P-loop containing nucleoside triphosphate hydrolases"/>
    <property type="match status" value="1"/>
</dbReference>
<proteinExistence type="predicted"/>
<keyword evidence="3" id="KW-0804">Transcription</keyword>
<dbReference type="SMART" id="SM00421">
    <property type="entry name" value="HTH_LUXR"/>
    <property type="match status" value="1"/>
</dbReference>
<dbReference type="SUPFAM" id="SSF46894">
    <property type="entry name" value="C-terminal effector domain of the bipartite response regulators"/>
    <property type="match status" value="1"/>
</dbReference>